<dbReference type="AlphaFoldDB" id="A0AAV8GYA8"/>
<dbReference type="GO" id="GO:0005634">
    <property type="term" value="C:nucleus"/>
    <property type="evidence" value="ECO:0007669"/>
    <property type="project" value="UniProtKB-SubCell"/>
</dbReference>
<dbReference type="SUPFAM" id="SSF54928">
    <property type="entry name" value="RNA-binding domain, RBD"/>
    <property type="match status" value="2"/>
</dbReference>
<evidence type="ECO:0000256" key="5">
    <source>
        <dbReference type="ARBA" id="ARBA00022737"/>
    </source>
</evidence>
<comment type="subcellular location">
    <subcellularLocation>
        <location evidence="2">Cytoplasm</location>
    </subcellularLocation>
    <subcellularLocation>
        <location evidence="1">Nucleus</location>
    </subcellularLocation>
</comment>
<evidence type="ECO:0000256" key="3">
    <source>
        <dbReference type="ARBA" id="ARBA00008557"/>
    </source>
</evidence>
<feature type="domain" description="RRM" evidence="10">
    <location>
        <begin position="274"/>
        <end position="351"/>
    </location>
</feature>
<dbReference type="Pfam" id="PF00076">
    <property type="entry name" value="RRM_1"/>
    <property type="match status" value="3"/>
</dbReference>
<accession>A0AAV8GYA8</accession>
<feature type="domain" description="RRM" evidence="10">
    <location>
        <begin position="30"/>
        <end position="108"/>
    </location>
</feature>
<organism evidence="11 12">
    <name type="scientific">Rhynchospora pubera</name>
    <dbReference type="NCBI Taxonomy" id="906938"/>
    <lineage>
        <taxon>Eukaryota</taxon>
        <taxon>Viridiplantae</taxon>
        <taxon>Streptophyta</taxon>
        <taxon>Embryophyta</taxon>
        <taxon>Tracheophyta</taxon>
        <taxon>Spermatophyta</taxon>
        <taxon>Magnoliopsida</taxon>
        <taxon>Liliopsida</taxon>
        <taxon>Poales</taxon>
        <taxon>Cyperaceae</taxon>
        <taxon>Cyperoideae</taxon>
        <taxon>Rhynchosporeae</taxon>
        <taxon>Rhynchospora</taxon>
    </lineage>
</organism>
<evidence type="ECO:0000256" key="1">
    <source>
        <dbReference type="ARBA" id="ARBA00004123"/>
    </source>
</evidence>
<comment type="caution">
    <text evidence="11">The sequence shown here is derived from an EMBL/GenBank/DDBJ whole genome shotgun (WGS) entry which is preliminary data.</text>
</comment>
<keyword evidence="5" id="KW-0677">Repeat</keyword>
<keyword evidence="7" id="KW-0539">Nucleus</keyword>
<gene>
    <name evidence="11" type="ORF">LUZ62_021246</name>
</gene>
<dbReference type="GO" id="GO:0003723">
    <property type="term" value="F:RNA binding"/>
    <property type="evidence" value="ECO:0007669"/>
    <property type="project" value="UniProtKB-UniRule"/>
</dbReference>
<feature type="domain" description="RRM" evidence="10">
    <location>
        <begin position="187"/>
        <end position="249"/>
    </location>
</feature>
<dbReference type="Proteomes" id="UP001140206">
    <property type="component" value="Chromosome 1"/>
</dbReference>
<dbReference type="InterPro" id="IPR035979">
    <property type="entry name" value="RBD_domain_sf"/>
</dbReference>
<keyword evidence="12" id="KW-1185">Reference proteome</keyword>
<dbReference type="GO" id="GO:0005737">
    <property type="term" value="C:cytoplasm"/>
    <property type="evidence" value="ECO:0007669"/>
    <property type="project" value="UniProtKB-SubCell"/>
</dbReference>
<protein>
    <submittedName>
        <fullName evidence="11">Polyadenylate-binding protein</fullName>
    </submittedName>
</protein>
<comment type="similarity">
    <text evidence="3">Belongs to the polyadenylate-binding protein type-1 family.</text>
</comment>
<evidence type="ECO:0000259" key="10">
    <source>
        <dbReference type="PROSITE" id="PS50102"/>
    </source>
</evidence>
<keyword evidence="4" id="KW-0963">Cytoplasm</keyword>
<evidence type="ECO:0000313" key="12">
    <source>
        <dbReference type="Proteomes" id="UP001140206"/>
    </source>
</evidence>
<dbReference type="Gene3D" id="3.30.70.330">
    <property type="match status" value="4"/>
</dbReference>
<evidence type="ECO:0000256" key="6">
    <source>
        <dbReference type="ARBA" id="ARBA00022884"/>
    </source>
</evidence>
<keyword evidence="6 9" id="KW-0694">RNA-binding</keyword>
<sequence>MALSLASSSRIAPAPQQRATPAVIPSLESASLYVGDLDVSVVEEQLFWVFSTIAPVASVKICRDRLSRVSLGYGYVNFYTQQAAYRAIEELNYTMLNNKSIRVMFSQRDPTMRKSGNANIFVKNLHLDIDNKLLFTIFSNFGKVISCKVATNTAGQSEGYGFVQFDINGSAEKAIASLNGMLMNDYDLKKEFGIYGEITSAVVMREENGDSKFFGFVNFEKAEAAAAAVEGLNGKAFGEKVLYVQRAQKRADREAELRAHFELRRSRLDRWREKNLYVKNLEESIGDAELKEMFSVFGEVLSCKVMLDGEGRSKGFGFVAFTTQQSAICAINEMHRKVIGRKQIYVAFAQRKEERTAMLMAHFAQLNTVRSMRPAVQSYWPVHQQLYYGQAGWLGLIRPTPPTMQAVVQNSQTRPQLPATASHYSLASH</sequence>
<dbReference type="PANTHER" id="PTHR24012">
    <property type="entry name" value="RNA BINDING PROTEIN"/>
    <property type="match status" value="1"/>
</dbReference>
<reference evidence="11" key="1">
    <citation type="submission" date="2022-08" db="EMBL/GenBank/DDBJ databases">
        <authorList>
            <person name="Marques A."/>
        </authorList>
    </citation>
    <scope>NUCLEOTIDE SEQUENCE</scope>
    <source>
        <strain evidence="11">RhyPub2mFocal</strain>
        <tissue evidence="11">Leaves</tissue>
    </source>
</reference>
<evidence type="ECO:0000256" key="8">
    <source>
        <dbReference type="ARBA" id="ARBA00054110"/>
    </source>
</evidence>
<feature type="domain" description="RRM" evidence="10">
    <location>
        <begin position="118"/>
        <end position="195"/>
    </location>
</feature>
<dbReference type="InterPro" id="IPR012677">
    <property type="entry name" value="Nucleotide-bd_a/b_plait_sf"/>
</dbReference>
<evidence type="ECO:0000256" key="4">
    <source>
        <dbReference type="ARBA" id="ARBA00022490"/>
    </source>
</evidence>
<dbReference type="SMART" id="SM00360">
    <property type="entry name" value="RRM"/>
    <property type="match status" value="4"/>
</dbReference>
<proteinExistence type="inferred from homology"/>
<dbReference type="InterPro" id="IPR000504">
    <property type="entry name" value="RRM_dom"/>
</dbReference>
<dbReference type="FunFam" id="3.30.70.330:FF:000651">
    <property type="entry name" value="Poly(A) binding protein cytoplasmic 1 like"/>
    <property type="match status" value="1"/>
</dbReference>
<evidence type="ECO:0000256" key="7">
    <source>
        <dbReference type="ARBA" id="ARBA00023242"/>
    </source>
</evidence>
<evidence type="ECO:0000256" key="9">
    <source>
        <dbReference type="PROSITE-ProRule" id="PRU00176"/>
    </source>
</evidence>
<evidence type="ECO:0000256" key="2">
    <source>
        <dbReference type="ARBA" id="ARBA00004496"/>
    </source>
</evidence>
<comment type="function">
    <text evidence="8">Binds the poly(A) tail of mRNA. Appears to be an important mediator of the multiple roles of the poly(A) tail in mRNA biogenesis, stability and translation.</text>
</comment>
<evidence type="ECO:0000313" key="11">
    <source>
        <dbReference type="EMBL" id="KAJ4808680.1"/>
    </source>
</evidence>
<dbReference type="PROSITE" id="PS50102">
    <property type="entry name" value="RRM"/>
    <property type="match status" value="4"/>
</dbReference>
<name>A0AAV8GYA8_9POAL</name>
<dbReference type="EMBL" id="JAMFTS010000001">
    <property type="protein sequence ID" value="KAJ4808680.1"/>
    <property type="molecule type" value="Genomic_DNA"/>
</dbReference>